<evidence type="ECO:0008006" key="3">
    <source>
        <dbReference type="Google" id="ProtNLM"/>
    </source>
</evidence>
<sequence length="187" mass="21133">MSNEKQDLTNMRLDGLIGNLTTFKMKFDSTELTKKKGVALKASCNEGDEEDLNDTMNMFAKSFNKTMKRFNRRPYTAGDNSSGKGVQCRECEGFGHIQVQCPKYVKKQTKSYYVTHSDKESNEHEGSDNVNNFVAFTAQVTREGVVNPSVSNMSPNNISDDEEDLTRGIKMMNSSTEILDEILKREE</sequence>
<proteinExistence type="predicted"/>
<comment type="caution">
    <text evidence="1">The sequence shown here is derived from an EMBL/GenBank/DDBJ whole genome shotgun (WGS) entry which is preliminary data.</text>
</comment>
<reference evidence="1 2" key="1">
    <citation type="submission" date="2024-01" db="EMBL/GenBank/DDBJ databases">
        <title>The complete chloroplast genome sequence of Lithospermum erythrorhizon: insights into the phylogenetic relationship among Boraginaceae species and the maternal lineages of purple gromwells.</title>
        <authorList>
            <person name="Okada T."/>
            <person name="Watanabe K."/>
        </authorList>
    </citation>
    <scope>NUCLEOTIDE SEQUENCE [LARGE SCALE GENOMIC DNA]</scope>
</reference>
<protein>
    <recommendedName>
        <fullName evidence="3">CCHC-type domain-containing protein</fullName>
    </recommendedName>
</protein>
<dbReference type="InterPro" id="IPR036875">
    <property type="entry name" value="Znf_CCHC_sf"/>
</dbReference>
<dbReference type="GO" id="GO:0008270">
    <property type="term" value="F:zinc ion binding"/>
    <property type="evidence" value="ECO:0007669"/>
    <property type="project" value="InterPro"/>
</dbReference>
<dbReference type="SUPFAM" id="SSF57756">
    <property type="entry name" value="Retrovirus zinc finger-like domains"/>
    <property type="match status" value="1"/>
</dbReference>
<gene>
    <name evidence="1" type="ORF">LIER_03403</name>
</gene>
<dbReference type="GO" id="GO:0003676">
    <property type="term" value="F:nucleic acid binding"/>
    <property type="evidence" value="ECO:0007669"/>
    <property type="project" value="InterPro"/>
</dbReference>
<dbReference type="EMBL" id="BAABME010000408">
    <property type="protein sequence ID" value="GAA0142522.1"/>
    <property type="molecule type" value="Genomic_DNA"/>
</dbReference>
<dbReference type="Proteomes" id="UP001454036">
    <property type="component" value="Unassembled WGS sequence"/>
</dbReference>
<keyword evidence="2" id="KW-1185">Reference proteome</keyword>
<accession>A0AAV3NT06</accession>
<name>A0AAV3NT06_LITER</name>
<evidence type="ECO:0000313" key="1">
    <source>
        <dbReference type="EMBL" id="GAA0142522.1"/>
    </source>
</evidence>
<evidence type="ECO:0000313" key="2">
    <source>
        <dbReference type="Proteomes" id="UP001454036"/>
    </source>
</evidence>
<dbReference type="AlphaFoldDB" id="A0AAV3NT06"/>
<organism evidence="1 2">
    <name type="scientific">Lithospermum erythrorhizon</name>
    <name type="common">Purple gromwell</name>
    <name type="synonym">Lithospermum officinale var. erythrorhizon</name>
    <dbReference type="NCBI Taxonomy" id="34254"/>
    <lineage>
        <taxon>Eukaryota</taxon>
        <taxon>Viridiplantae</taxon>
        <taxon>Streptophyta</taxon>
        <taxon>Embryophyta</taxon>
        <taxon>Tracheophyta</taxon>
        <taxon>Spermatophyta</taxon>
        <taxon>Magnoliopsida</taxon>
        <taxon>eudicotyledons</taxon>
        <taxon>Gunneridae</taxon>
        <taxon>Pentapetalae</taxon>
        <taxon>asterids</taxon>
        <taxon>lamiids</taxon>
        <taxon>Boraginales</taxon>
        <taxon>Boraginaceae</taxon>
        <taxon>Boraginoideae</taxon>
        <taxon>Lithospermeae</taxon>
        <taxon>Lithospermum</taxon>
    </lineage>
</organism>